<name>A0A7G6X5G6_9ACTN</name>
<dbReference type="PANTHER" id="PTHR43591">
    <property type="entry name" value="METHYLTRANSFERASE"/>
    <property type="match status" value="1"/>
</dbReference>
<dbReference type="EMBL" id="CP043661">
    <property type="protein sequence ID" value="QNE21481.1"/>
    <property type="molecule type" value="Genomic_DNA"/>
</dbReference>
<accession>A0A7G6X5G6</accession>
<feature type="domain" description="Methyltransferase" evidence="1">
    <location>
        <begin position="35"/>
        <end position="129"/>
    </location>
</feature>
<reference evidence="3" key="1">
    <citation type="submission" date="2019-09" db="EMBL/GenBank/DDBJ databases">
        <title>Antimicrobial potential of Antarctic Bacteria.</title>
        <authorList>
            <person name="Benaud N."/>
            <person name="Edwards R.J."/>
            <person name="Ferrari B.C."/>
        </authorList>
    </citation>
    <scope>NUCLEOTIDE SEQUENCE [LARGE SCALE GENOMIC DNA]</scope>
    <source>
        <strain evidence="3">SPB151</strain>
    </source>
</reference>
<dbReference type="CDD" id="cd02440">
    <property type="entry name" value="AdoMet_MTases"/>
    <property type="match status" value="1"/>
</dbReference>
<dbReference type="InterPro" id="IPR041698">
    <property type="entry name" value="Methyltransf_25"/>
</dbReference>
<dbReference type="Gene3D" id="3.40.50.150">
    <property type="entry name" value="Vaccinia Virus protein VP39"/>
    <property type="match status" value="1"/>
</dbReference>
<keyword evidence="3" id="KW-1185">Reference proteome</keyword>
<dbReference type="GO" id="GO:0032259">
    <property type="term" value="P:methylation"/>
    <property type="evidence" value="ECO:0007669"/>
    <property type="project" value="UniProtKB-KW"/>
</dbReference>
<organism evidence="2 3">
    <name type="scientific">Kribbella qitaiheensis</name>
    <dbReference type="NCBI Taxonomy" id="1544730"/>
    <lineage>
        <taxon>Bacteria</taxon>
        <taxon>Bacillati</taxon>
        <taxon>Actinomycetota</taxon>
        <taxon>Actinomycetes</taxon>
        <taxon>Propionibacteriales</taxon>
        <taxon>Kribbellaceae</taxon>
        <taxon>Kribbella</taxon>
    </lineage>
</organism>
<reference evidence="2 3" key="2">
    <citation type="journal article" date="2020" name="Microbiol. Resour. Announc.">
        <title>Antarctic desert soil bacteria exhibit high novel natural product potential, evaluated through long-read genome sequencing and comparative genomics.</title>
        <authorList>
            <person name="Benaud N."/>
            <person name="Edwards R.J."/>
            <person name="Amos T.G."/>
            <person name="D'Agostino P.M."/>
            <person name="Gutierrez-Chavez C."/>
            <person name="Montgomery K."/>
            <person name="Nicetic I."/>
            <person name="Ferrari B.C."/>
        </authorList>
    </citation>
    <scope>NUCLEOTIDE SEQUENCE [LARGE SCALE GENOMIC DNA]</scope>
    <source>
        <strain evidence="2 3">SPB151</strain>
    </source>
</reference>
<evidence type="ECO:0000313" key="3">
    <source>
        <dbReference type="Proteomes" id="UP000515563"/>
    </source>
</evidence>
<dbReference type="KEGG" id="kqi:F1D05_30635"/>
<keyword evidence="2" id="KW-0489">Methyltransferase</keyword>
<gene>
    <name evidence="2" type="ORF">F1D05_30635</name>
</gene>
<proteinExistence type="predicted"/>
<dbReference type="RefSeq" id="WP_185443887.1">
    <property type="nucleotide sequence ID" value="NZ_CP043661.1"/>
</dbReference>
<dbReference type="GO" id="GO:0008168">
    <property type="term" value="F:methyltransferase activity"/>
    <property type="evidence" value="ECO:0007669"/>
    <property type="project" value="UniProtKB-KW"/>
</dbReference>
<dbReference type="InterPro" id="IPR029063">
    <property type="entry name" value="SAM-dependent_MTases_sf"/>
</dbReference>
<dbReference type="Proteomes" id="UP000515563">
    <property type="component" value="Chromosome"/>
</dbReference>
<evidence type="ECO:0000259" key="1">
    <source>
        <dbReference type="Pfam" id="PF13649"/>
    </source>
</evidence>
<dbReference type="SUPFAM" id="SSF53335">
    <property type="entry name" value="S-adenosyl-L-methionine-dependent methyltransferases"/>
    <property type="match status" value="1"/>
</dbReference>
<protein>
    <submittedName>
        <fullName evidence="2">Methyltransferase domain-containing protein</fullName>
    </submittedName>
</protein>
<evidence type="ECO:0000313" key="2">
    <source>
        <dbReference type="EMBL" id="QNE21481.1"/>
    </source>
</evidence>
<dbReference type="AlphaFoldDB" id="A0A7G6X5G6"/>
<sequence length="260" mass="28457">MTGEHESRPFDYDAELRRYHQRLQAAAAVGPDDHVLDIGCGTGLTTREAASAAVRGSAVGVDISAERLATARRLSKLDGLRNIHFEQADAQTHPFQADLFSVAVGRFGTMFFSDPQTAFTNIARALRPGARFVQLVWQDSKHQDWYAVFRQTLATGRTLPGRGGAFSLADPATAEHLLTTAGFTNIQITDTREPVYWGPTPEAALAAAHSLGMTQDLLADLTPPQRDEALQHLHASVAAHHTPDGVWFNSRAWLITAHRR</sequence>
<dbReference type="Pfam" id="PF13649">
    <property type="entry name" value="Methyltransf_25"/>
    <property type="match status" value="1"/>
</dbReference>
<keyword evidence="2" id="KW-0808">Transferase</keyword>